<evidence type="ECO:0000256" key="2">
    <source>
        <dbReference type="ARBA" id="ARBA00022741"/>
    </source>
</evidence>
<evidence type="ECO:0000313" key="14">
    <source>
        <dbReference type="EMBL" id="CTP86641.1"/>
    </source>
</evidence>
<dbReference type="GO" id="GO:0008186">
    <property type="term" value="F:ATP-dependent activity, acting on RNA"/>
    <property type="evidence" value="ECO:0007669"/>
    <property type="project" value="UniProtKB-UniRule"/>
</dbReference>
<dbReference type="PANTHER" id="PTHR46425:SF1">
    <property type="entry name" value="TRANSCRIPTION TERMINATION FACTOR RHO"/>
    <property type="match status" value="1"/>
</dbReference>
<dbReference type="GO" id="GO:0005829">
    <property type="term" value="C:cytosol"/>
    <property type="evidence" value="ECO:0007669"/>
    <property type="project" value="UniProtKB-ARBA"/>
</dbReference>
<dbReference type="CDD" id="cd01128">
    <property type="entry name" value="rho_factor_C"/>
    <property type="match status" value="1"/>
</dbReference>
<feature type="region of interest" description="Disordered" evidence="12">
    <location>
        <begin position="1"/>
        <end position="171"/>
    </location>
</feature>
<dbReference type="SMART" id="SM00382">
    <property type="entry name" value="AAA"/>
    <property type="match status" value="1"/>
</dbReference>
<dbReference type="EC" id="3.6.4.-" evidence="9 10"/>
<accession>A0A0K2ZLH6</accession>
<evidence type="ECO:0000256" key="12">
    <source>
        <dbReference type="SAM" id="MobiDB-lite"/>
    </source>
</evidence>
<dbReference type="PANTHER" id="PTHR46425">
    <property type="entry name" value="TRANSCRIPTION TERMINATION FACTOR RHO"/>
    <property type="match status" value="1"/>
</dbReference>
<evidence type="ECO:0000256" key="10">
    <source>
        <dbReference type="NCBIfam" id="TIGR00767"/>
    </source>
</evidence>
<evidence type="ECO:0000256" key="9">
    <source>
        <dbReference type="HAMAP-Rule" id="MF_01884"/>
    </source>
</evidence>
<feature type="compositionally biased region" description="Low complexity" evidence="12">
    <location>
        <begin position="73"/>
        <end position="93"/>
    </location>
</feature>
<dbReference type="GO" id="GO:0004386">
    <property type="term" value="F:helicase activity"/>
    <property type="evidence" value="ECO:0007669"/>
    <property type="project" value="UniProtKB-UniRule"/>
</dbReference>
<dbReference type="Gene3D" id="3.40.50.300">
    <property type="entry name" value="P-loop containing nucleotide triphosphate hydrolases"/>
    <property type="match status" value="1"/>
</dbReference>
<dbReference type="CDD" id="cd04459">
    <property type="entry name" value="Rho_CSD"/>
    <property type="match status" value="1"/>
</dbReference>
<feature type="compositionally biased region" description="Low complexity" evidence="12">
    <location>
        <begin position="38"/>
        <end position="64"/>
    </location>
</feature>
<dbReference type="HAMAP" id="MF_01884">
    <property type="entry name" value="Rho"/>
    <property type="match status" value="1"/>
</dbReference>
<dbReference type="Pfam" id="PF07498">
    <property type="entry name" value="Rho_N"/>
    <property type="match status" value="1"/>
</dbReference>
<keyword evidence="1 9" id="KW-0806">Transcription termination</keyword>
<dbReference type="GO" id="GO:0003723">
    <property type="term" value="F:RNA binding"/>
    <property type="evidence" value="ECO:0007669"/>
    <property type="project" value="UniProtKB-UniRule"/>
</dbReference>
<dbReference type="InterPro" id="IPR003593">
    <property type="entry name" value="AAA+_ATPase"/>
</dbReference>
<keyword evidence="8 9" id="KW-0804">Transcription</keyword>
<comment type="caution">
    <text evidence="9">Lacks conserved residue(s) required for the propagation of feature annotation.</text>
</comment>
<dbReference type="SUPFAM" id="SSF50249">
    <property type="entry name" value="Nucleic acid-binding proteins"/>
    <property type="match status" value="1"/>
</dbReference>
<dbReference type="NCBIfam" id="TIGR00767">
    <property type="entry name" value="rho"/>
    <property type="match status" value="1"/>
</dbReference>
<sequence length="605" mass="66155">MSDHTITEPGSVDAPAEKRARKPRVSKPVTGAEGGAEHGAPAQPNLPLNPAPAQADAPRAAPQQERQERAAPQEHAQAASQQPQSQPAPASGGDAQGQGGGNQNDGGEPREGGNPRFNNQNPQNQNNQNNQQGNRRDRFRNRRDRGGGGGGGGGGRFPDNGLPNDSGANEVFVPRPHANVPEGFPIYSLSDLKRMPAQKLLDIAEQLNIQDGVARARKQDVIFALLKVLTRHGEGVAADGVLEILPDGFGFLRAAEASYLAGPDDTYISPSQIRRFNLRTGDHLSGRIRFPKDGERYFALSIVDTINGEPLEASKNKVLFENLTALFPRKRFTLERGNGSSEDISGRILDLMAPQGKGQRALIVSPPKAGKTMLMQQVATAITTNHPDVHMIVLLIDERPEEVTEMQRTVRGEVISSTFDEPAARHVQVAEMVIERAKRLVEHKKDVVILLDSITRLARAYNNVVPSSGKVLSGGVDANALHRPKRFFGAARNVEEGGSLTIIATALVETGSKMDEVIYEEFKGTGNSEVHLNRRIAEKRVYPAIDINRSGTRREDLLIEPELLQKIWILRKLLHPMDEIAAMEFLLDKMKNTKSNDEFFGSMKR</sequence>
<dbReference type="Gene3D" id="1.10.720.10">
    <property type="match status" value="1"/>
</dbReference>
<evidence type="ECO:0000256" key="11">
    <source>
        <dbReference type="PROSITE-ProRule" id="PRU01203"/>
    </source>
</evidence>
<dbReference type="FunFam" id="3.40.50.300:FF:000072">
    <property type="entry name" value="Transcription termination factor Rho"/>
    <property type="match status" value="1"/>
</dbReference>
<dbReference type="SUPFAM" id="SSF52540">
    <property type="entry name" value="P-loop containing nucleoside triphosphate hydrolases"/>
    <property type="match status" value="1"/>
</dbReference>
<evidence type="ECO:0000256" key="8">
    <source>
        <dbReference type="ARBA" id="ARBA00023163"/>
    </source>
</evidence>
<comment type="function">
    <text evidence="9">Facilitates transcription termination by a mechanism that involves Rho binding to the nascent RNA, activation of Rho's RNA-dependent ATPase activity, and release of the mRNA from the DNA template.</text>
</comment>
<organism evidence="14 15">
    <name type="scientific">Xanthomonas graminis pv. poae</name>
    <dbReference type="NCBI Taxonomy" id="227946"/>
    <lineage>
        <taxon>Bacteria</taxon>
        <taxon>Pseudomonadati</taxon>
        <taxon>Pseudomonadota</taxon>
        <taxon>Gammaproteobacteria</taxon>
        <taxon>Lysobacterales</taxon>
        <taxon>Lysobacteraceae</taxon>
        <taxon>Xanthomonas</taxon>
        <taxon>Xanthomonas translucens group</taxon>
        <taxon>Xanthomonas graminis</taxon>
    </lineage>
</organism>
<dbReference type="PROSITE" id="PS51856">
    <property type="entry name" value="RHO_RNA_BD"/>
    <property type="match status" value="1"/>
</dbReference>
<dbReference type="EMBL" id="CXOK01000033">
    <property type="protein sequence ID" value="CTP86641.1"/>
    <property type="molecule type" value="Genomic_DNA"/>
</dbReference>
<dbReference type="GO" id="GO:0006353">
    <property type="term" value="P:DNA-templated transcription termination"/>
    <property type="evidence" value="ECO:0007669"/>
    <property type="project" value="UniProtKB-UniRule"/>
</dbReference>
<dbReference type="SMART" id="SM00959">
    <property type="entry name" value="Rho_N"/>
    <property type="match status" value="1"/>
</dbReference>
<comment type="similarity">
    <text evidence="9 11">Belongs to the Rho family.</text>
</comment>
<keyword evidence="3 9" id="KW-0378">Hydrolase</keyword>
<dbReference type="GO" id="GO:0005524">
    <property type="term" value="F:ATP binding"/>
    <property type="evidence" value="ECO:0007669"/>
    <property type="project" value="UniProtKB-UniRule"/>
</dbReference>
<dbReference type="Gene3D" id="2.40.50.140">
    <property type="entry name" value="Nucleic acid-binding proteins"/>
    <property type="match status" value="1"/>
</dbReference>
<dbReference type="InterPro" id="IPR036269">
    <property type="entry name" value="Rho_N_sf"/>
</dbReference>
<evidence type="ECO:0000256" key="6">
    <source>
        <dbReference type="ARBA" id="ARBA00022884"/>
    </source>
</evidence>
<dbReference type="InterPro" id="IPR000194">
    <property type="entry name" value="ATPase_F1/V1/A1_a/bsu_nucl-bd"/>
</dbReference>
<keyword evidence="4 9" id="KW-0347">Helicase</keyword>
<dbReference type="SMART" id="SM00357">
    <property type="entry name" value="CSP"/>
    <property type="match status" value="1"/>
</dbReference>
<dbReference type="SUPFAM" id="SSF68912">
    <property type="entry name" value="Rho N-terminal domain-like"/>
    <property type="match status" value="1"/>
</dbReference>
<dbReference type="Pfam" id="PF07497">
    <property type="entry name" value="Rho_RNA_bind"/>
    <property type="match status" value="1"/>
</dbReference>
<reference evidence="14 15" key="1">
    <citation type="submission" date="2015-07" db="EMBL/GenBank/DDBJ databases">
        <authorList>
            <person name="Noorani M."/>
        </authorList>
    </citation>
    <scope>NUCLEOTIDE SEQUENCE [LARGE SCALE GENOMIC DNA]</scope>
    <source>
        <strain evidence="14">LMG728</strain>
    </source>
</reference>
<dbReference type="InterPro" id="IPR012340">
    <property type="entry name" value="NA-bd_OB-fold"/>
</dbReference>
<feature type="domain" description="Rho RNA-BD" evidence="13">
    <location>
        <begin position="235"/>
        <end position="310"/>
    </location>
</feature>
<dbReference type="InterPro" id="IPR011113">
    <property type="entry name" value="Rho_RNA-bd"/>
</dbReference>
<dbReference type="Proteomes" id="UP000041247">
    <property type="component" value="Unassembled WGS sequence"/>
</dbReference>
<feature type="binding site" evidence="9">
    <location>
        <begin position="368"/>
        <end position="373"/>
    </location>
    <ligand>
        <name>ATP</name>
        <dbReference type="ChEBI" id="CHEBI:30616"/>
    </ligand>
</feature>
<comment type="subunit">
    <text evidence="9">Homohexamer. The homohexamer assembles into an open ring structure.</text>
</comment>
<dbReference type="InterPro" id="IPR027417">
    <property type="entry name" value="P-loop_NTPase"/>
</dbReference>
<keyword evidence="6 9" id="KW-0694">RNA-binding</keyword>
<dbReference type="AlphaFoldDB" id="A0A0K2ZLH6"/>
<dbReference type="InterPro" id="IPR011112">
    <property type="entry name" value="Rho-like_N"/>
</dbReference>
<protein>
    <recommendedName>
        <fullName evidence="9 10">Transcription termination factor Rho</fullName>
        <ecNumber evidence="9 10">3.6.4.-</ecNumber>
    </recommendedName>
    <alternativeName>
        <fullName evidence="9">ATP-dependent helicase Rho</fullName>
    </alternativeName>
</protein>
<dbReference type="NCBIfam" id="NF006886">
    <property type="entry name" value="PRK09376.1"/>
    <property type="match status" value="1"/>
</dbReference>
<keyword evidence="2 9" id="KW-0547">Nucleotide-binding</keyword>
<evidence type="ECO:0000256" key="4">
    <source>
        <dbReference type="ARBA" id="ARBA00022806"/>
    </source>
</evidence>
<evidence type="ECO:0000313" key="15">
    <source>
        <dbReference type="Proteomes" id="UP000041247"/>
    </source>
</evidence>
<evidence type="ECO:0000256" key="1">
    <source>
        <dbReference type="ARBA" id="ARBA00022472"/>
    </source>
</evidence>
<evidence type="ECO:0000256" key="7">
    <source>
        <dbReference type="ARBA" id="ARBA00023015"/>
    </source>
</evidence>
<feature type="compositionally biased region" description="Low complexity" evidence="12">
    <location>
        <begin position="114"/>
        <end position="133"/>
    </location>
</feature>
<feature type="compositionally biased region" description="Gly residues" evidence="12">
    <location>
        <begin position="94"/>
        <end position="104"/>
    </location>
</feature>
<dbReference type="GO" id="GO:0016787">
    <property type="term" value="F:hydrolase activity"/>
    <property type="evidence" value="ECO:0007669"/>
    <property type="project" value="UniProtKB-KW"/>
</dbReference>
<keyword evidence="7 9" id="KW-0805">Transcription regulation</keyword>
<evidence type="ECO:0000256" key="5">
    <source>
        <dbReference type="ARBA" id="ARBA00022840"/>
    </source>
</evidence>
<name>A0A0K2ZLH6_9XANT</name>
<dbReference type="InterPro" id="IPR011129">
    <property type="entry name" value="CSD"/>
</dbReference>
<dbReference type="InterPro" id="IPR041703">
    <property type="entry name" value="Rho_factor_ATP-bd"/>
</dbReference>
<dbReference type="InterPro" id="IPR004665">
    <property type="entry name" value="Term_rho"/>
</dbReference>
<keyword evidence="5 9" id="KW-0067">ATP-binding</keyword>
<feature type="binding site" evidence="9">
    <location>
        <begin position="356"/>
        <end position="361"/>
    </location>
    <ligand>
        <name>ATP</name>
        <dbReference type="ChEBI" id="CHEBI:30616"/>
    </ligand>
</feature>
<dbReference type="RefSeq" id="WP_053840480.1">
    <property type="nucleotide sequence ID" value="NZ_CP076250.1"/>
</dbReference>
<evidence type="ECO:0000256" key="3">
    <source>
        <dbReference type="ARBA" id="ARBA00022801"/>
    </source>
</evidence>
<evidence type="ECO:0000259" key="13">
    <source>
        <dbReference type="PROSITE" id="PS51856"/>
    </source>
</evidence>
<gene>
    <name evidence="9 14" type="primary">rho</name>
    <name evidence="14" type="ORF">XTPLMG728_1284</name>
</gene>
<feature type="binding site" evidence="9">
    <location>
        <position position="399"/>
    </location>
    <ligand>
        <name>ATP</name>
        <dbReference type="ChEBI" id="CHEBI:30616"/>
    </ligand>
</feature>
<feature type="compositionally biased region" description="Gly residues" evidence="12">
    <location>
        <begin position="147"/>
        <end position="156"/>
    </location>
</feature>
<dbReference type="Pfam" id="PF00006">
    <property type="entry name" value="ATP-synt_ab"/>
    <property type="match status" value="1"/>
</dbReference>
<proteinExistence type="inferred from homology"/>